<proteinExistence type="predicted"/>
<dbReference type="InterPro" id="IPR007739">
    <property type="entry name" value="RgpF"/>
</dbReference>
<dbReference type="AlphaFoldDB" id="D0GKL4"/>
<dbReference type="RefSeq" id="WP_006807020.1">
    <property type="nucleotide sequence ID" value="NZ_ADAD01000087.1"/>
</dbReference>
<dbReference type="eggNOG" id="COG3754">
    <property type="taxonomic scope" value="Bacteria"/>
</dbReference>
<reference evidence="1 2" key="1">
    <citation type="submission" date="2009-10" db="EMBL/GenBank/DDBJ databases">
        <authorList>
            <person name="Harkins D.M."/>
            <person name="Madupu R."/>
            <person name="Durkin A.S."/>
            <person name="Torralba M."/>
            <person name="Methe B."/>
            <person name="Sutton G.G."/>
            <person name="Strausberg R.L."/>
            <person name="Nelson K.E."/>
        </authorList>
    </citation>
    <scope>NUCLEOTIDE SEQUENCE [LARGE SCALE GENOMIC DNA]</scope>
    <source>
        <strain evidence="1 2">F0264</strain>
    </source>
</reference>
<dbReference type="Pfam" id="PF05045">
    <property type="entry name" value="RgpF"/>
    <property type="match status" value="1"/>
</dbReference>
<evidence type="ECO:0000313" key="2">
    <source>
        <dbReference type="Proteomes" id="UP000004226"/>
    </source>
</evidence>
<organism evidence="1 2">
    <name type="scientific">Pseudoleptotrichia goodfellowii F0264</name>
    <dbReference type="NCBI Taxonomy" id="596323"/>
    <lineage>
        <taxon>Bacteria</taxon>
        <taxon>Fusobacteriati</taxon>
        <taxon>Fusobacteriota</taxon>
        <taxon>Fusobacteriia</taxon>
        <taxon>Fusobacteriales</taxon>
        <taxon>Leptotrichiaceae</taxon>
        <taxon>Pseudoleptotrichia</taxon>
    </lineage>
</organism>
<protein>
    <submittedName>
        <fullName evidence="1">Rhamnan synthesis protein F</fullName>
    </submittedName>
</protein>
<keyword evidence="2" id="KW-1185">Reference proteome</keyword>
<dbReference type="EMBL" id="ADAD01000087">
    <property type="protein sequence ID" value="EEY35366.1"/>
    <property type="molecule type" value="Genomic_DNA"/>
</dbReference>
<dbReference type="Proteomes" id="UP000004226">
    <property type="component" value="Unassembled WGS sequence"/>
</dbReference>
<evidence type="ECO:0000313" key="1">
    <source>
        <dbReference type="EMBL" id="EEY35366.1"/>
    </source>
</evidence>
<gene>
    <name evidence="1" type="ORF">HMPREF0554_2169</name>
</gene>
<name>D0GKL4_9FUSO</name>
<comment type="caution">
    <text evidence="1">The sequence shown here is derived from an EMBL/GenBank/DDBJ whole genome shotgun (WGS) entry which is preliminary data.</text>
</comment>
<sequence length="629" mass="74703">MKRIAIYFFYDKNGVVDKYVNYFLEDLKKNIEELVIVCNGKLNSEGRKEFLKFTDKLIVRENKGFDVWAYKEGLEYIGWENLKKYDELLLINFTIMGPIYPFKEMFDKMDERKEIDFWGITKFHKYPVDPWGMIEYGYIPEHIQSHFIAVRQPMLSSYEFKKHWEKMKMINTYFESVSFHEAIFTKKFNDKGFKWTTYIDSDYLKNFTDHPIIDYPREIIRDKRCPIFKRRSFFNPYYDFLSRSSGKSSLNLFNYIKTHTSYDVNLIWDNLLRTENMYDIKNSLHLNYNLSENQVTKKIENSPKVGLFFHIYFEDLIEECYRYALNMPEYADIFITTDKEEKKEKIEKIFSKMKNKIDIKVIQNRGRDVSAFLIPNKEEILKYDYACFAHDKKTKQLQPEIKGEDFKFRCFENILGSKELVENIIGLFIENPRLGLLSPPSPNHAEFYGNLGREWGHSGNDNYEETCNLLKELVIEVNVDISKAPVAPYGTIFWFRPKSLEKLLKKGWKYEDFPKEPNKVDGTLLHAIERVYPFVVQGAGYYSANILSEENAKVEITNTTYMISSLNKSLYATKLFKNFGLQYYLINVIDDTLGKKAGFRKILRRALIAKLPNRVKSVLIRVRNKIKRK</sequence>
<accession>D0GKL4</accession>